<proteinExistence type="inferred from homology"/>
<dbReference type="HAMAP" id="MF_00083">
    <property type="entry name" value="Pept_tRNA_hydro_bact"/>
    <property type="match status" value="1"/>
</dbReference>
<evidence type="ECO:0000256" key="3">
    <source>
        <dbReference type="ARBA" id="ARBA00022801"/>
    </source>
</evidence>
<dbReference type="InterPro" id="IPR036416">
    <property type="entry name" value="Pept_tRNA_hydro_sf"/>
</dbReference>
<sequence>MSTIEEIILLVGLGNPGEKYKSNRHNVGFIALDYITNFYKFGRSRTKFLGRTSMGSLNERKLISFKPQTFMNESGRAVREASNFYKISPNRIIVFHDEMDLSFGDIRVKKGGSSAGHNGLSSLDENIGNNYFRIRIGINHPGDKEKVNNHVLGDFTSNESAEFEKILNKLAKNFELIINGEIKKFQSSLK</sequence>
<dbReference type="AlphaFoldDB" id="A0A381V3E3"/>
<dbReference type="Pfam" id="PF01195">
    <property type="entry name" value="Pept_tRNA_hydro"/>
    <property type="match status" value="1"/>
</dbReference>
<name>A0A381V3E3_9ZZZZ</name>
<organism evidence="6">
    <name type="scientific">marine metagenome</name>
    <dbReference type="NCBI Taxonomy" id="408172"/>
    <lineage>
        <taxon>unclassified sequences</taxon>
        <taxon>metagenomes</taxon>
        <taxon>ecological metagenomes</taxon>
    </lineage>
</organism>
<dbReference type="Gene3D" id="3.40.50.1470">
    <property type="entry name" value="Peptidyl-tRNA hydrolase"/>
    <property type="match status" value="1"/>
</dbReference>
<evidence type="ECO:0000313" key="6">
    <source>
        <dbReference type="EMBL" id="SVA34899.1"/>
    </source>
</evidence>
<dbReference type="EC" id="3.1.1.29" evidence="1"/>
<dbReference type="PANTHER" id="PTHR17224">
    <property type="entry name" value="PEPTIDYL-TRNA HYDROLASE"/>
    <property type="match status" value="1"/>
</dbReference>
<keyword evidence="3" id="KW-0378">Hydrolase</keyword>
<reference evidence="6" key="1">
    <citation type="submission" date="2018-05" db="EMBL/GenBank/DDBJ databases">
        <authorList>
            <person name="Lanie J.A."/>
            <person name="Ng W.-L."/>
            <person name="Kazmierczak K.M."/>
            <person name="Andrzejewski T.M."/>
            <person name="Davidsen T.M."/>
            <person name="Wayne K.J."/>
            <person name="Tettelin H."/>
            <person name="Glass J.I."/>
            <person name="Rusch D."/>
            <person name="Podicherti R."/>
            <person name="Tsui H.-C.T."/>
            <person name="Winkler M.E."/>
        </authorList>
    </citation>
    <scope>NUCLEOTIDE SEQUENCE</scope>
</reference>
<dbReference type="EMBL" id="UINC01007747">
    <property type="protein sequence ID" value="SVA34899.1"/>
    <property type="molecule type" value="Genomic_DNA"/>
</dbReference>
<comment type="similarity">
    <text evidence="5">Belongs to the PTH family.</text>
</comment>
<protein>
    <recommendedName>
        <fullName evidence="1">peptidyl-tRNA hydrolase</fullName>
        <ecNumber evidence="1">3.1.1.29</ecNumber>
    </recommendedName>
</protein>
<evidence type="ECO:0000256" key="5">
    <source>
        <dbReference type="ARBA" id="ARBA00038063"/>
    </source>
</evidence>
<evidence type="ECO:0000256" key="4">
    <source>
        <dbReference type="ARBA" id="ARBA00022884"/>
    </source>
</evidence>
<dbReference type="CDD" id="cd00462">
    <property type="entry name" value="PTH"/>
    <property type="match status" value="1"/>
</dbReference>
<dbReference type="NCBIfam" id="TIGR00447">
    <property type="entry name" value="pth"/>
    <property type="match status" value="1"/>
</dbReference>
<evidence type="ECO:0000256" key="1">
    <source>
        <dbReference type="ARBA" id="ARBA00013260"/>
    </source>
</evidence>
<gene>
    <name evidence="6" type="ORF">METZ01_LOCUS87753</name>
</gene>
<keyword evidence="2" id="KW-0820">tRNA-binding</keyword>
<dbReference type="PROSITE" id="PS01195">
    <property type="entry name" value="PEPT_TRNA_HYDROL_1"/>
    <property type="match status" value="1"/>
</dbReference>
<dbReference type="GO" id="GO:0000049">
    <property type="term" value="F:tRNA binding"/>
    <property type="evidence" value="ECO:0007669"/>
    <property type="project" value="UniProtKB-KW"/>
</dbReference>
<dbReference type="PANTHER" id="PTHR17224:SF1">
    <property type="entry name" value="PEPTIDYL-TRNA HYDROLASE"/>
    <property type="match status" value="1"/>
</dbReference>
<dbReference type="FunFam" id="3.40.50.1470:FF:000001">
    <property type="entry name" value="Peptidyl-tRNA hydrolase"/>
    <property type="match status" value="1"/>
</dbReference>
<accession>A0A381V3E3</accession>
<evidence type="ECO:0000256" key="2">
    <source>
        <dbReference type="ARBA" id="ARBA00022555"/>
    </source>
</evidence>
<dbReference type="GO" id="GO:0004045">
    <property type="term" value="F:peptidyl-tRNA hydrolase activity"/>
    <property type="evidence" value="ECO:0007669"/>
    <property type="project" value="UniProtKB-EC"/>
</dbReference>
<dbReference type="SUPFAM" id="SSF53178">
    <property type="entry name" value="Peptidyl-tRNA hydrolase-like"/>
    <property type="match status" value="1"/>
</dbReference>
<keyword evidence="4" id="KW-0694">RNA-binding</keyword>
<dbReference type="InterPro" id="IPR018171">
    <property type="entry name" value="Pept_tRNA_hydro_CS"/>
</dbReference>
<dbReference type="InterPro" id="IPR001328">
    <property type="entry name" value="Pept_tRNA_hydro"/>
</dbReference>